<feature type="compositionally biased region" description="Low complexity" evidence="1">
    <location>
        <begin position="1"/>
        <end position="18"/>
    </location>
</feature>
<evidence type="ECO:0000313" key="2">
    <source>
        <dbReference type="EMBL" id="KAK9505703.1"/>
    </source>
</evidence>
<proteinExistence type="predicted"/>
<sequence>MESTTTTNEPIITTNISSDTTPSKNVNEEEEEIKDDDKLQQPIETTNNNDDEQASNKPKRLTDLKNLRFMQKPLVCLFVNLLEWNVGLDESSNDDGLGSIRLGGFIPVDHRPSPPYSSPRFTWDGS</sequence>
<evidence type="ECO:0000313" key="3">
    <source>
        <dbReference type="Proteomes" id="UP001461498"/>
    </source>
</evidence>
<dbReference type="Proteomes" id="UP001461498">
    <property type="component" value="Unassembled WGS sequence"/>
</dbReference>
<feature type="region of interest" description="Disordered" evidence="1">
    <location>
        <begin position="1"/>
        <end position="61"/>
    </location>
</feature>
<protein>
    <submittedName>
        <fullName evidence="2">Uncharacterized protein</fullName>
    </submittedName>
</protein>
<name>A0AAW1D6L4_9HEMI</name>
<evidence type="ECO:0000256" key="1">
    <source>
        <dbReference type="SAM" id="MobiDB-lite"/>
    </source>
</evidence>
<organism evidence="2 3">
    <name type="scientific">Rhynocoris fuscipes</name>
    <dbReference type="NCBI Taxonomy" id="488301"/>
    <lineage>
        <taxon>Eukaryota</taxon>
        <taxon>Metazoa</taxon>
        <taxon>Ecdysozoa</taxon>
        <taxon>Arthropoda</taxon>
        <taxon>Hexapoda</taxon>
        <taxon>Insecta</taxon>
        <taxon>Pterygota</taxon>
        <taxon>Neoptera</taxon>
        <taxon>Paraneoptera</taxon>
        <taxon>Hemiptera</taxon>
        <taxon>Heteroptera</taxon>
        <taxon>Panheteroptera</taxon>
        <taxon>Cimicomorpha</taxon>
        <taxon>Reduviidae</taxon>
        <taxon>Harpactorinae</taxon>
        <taxon>Harpactorini</taxon>
        <taxon>Rhynocoris</taxon>
    </lineage>
</organism>
<accession>A0AAW1D6L4</accession>
<feature type="region of interest" description="Disordered" evidence="1">
    <location>
        <begin position="104"/>
        <end position="126"/>
    </location>
</feature>
<gene>
    <name evidence="2" type="ORF">O3M35_009694</name>
</gene>
<comment type="caution">
    <text evidence="2">The sequence shown here is derived from an EMBL/GenBank/DDBJ whole genome shotgun (WGS) entry which is preliminary data.</text>
</comment>
<keyword evidence="3" id="KW-1185">Reference proteome</keyword>
<dbReference type="EMBL" id="JAPXFL010000006">
    <property type="protein sequence ID" value="KAK9505703.1"/>
    <property type="molecule type" value="Genomic_DNA"/>
</dbReference>
<dbReference type="AlphaFoldDB" id="A0AAW1D6L4"/>
<reference evidence="2 3" key="1">
    <citation type="submission" date="2022-12" db="EMBL/GenBank/DDBJ databases">
        <title>Chromosome-level genome assembly of true bugs.</title>
        <authorList>
            <person name="Ma L."/>
            <person name="Li H."/>
        </authorList>
    </citation>
    <scope>NUCLEOTIDE SEQUENCE [LARGE SCALE GENOMIC DNA]</scope>
    <source>
        <strain evidence="2">Lab_2022b</strain>
    </source>
</reference>